<gene>
    <name evidence="1" type="ORF">ATANTOWER_023230</name>
</gene>
<name>A0ABU7AQR7_9TELE</name>
<accession>A0ABU7AQR7</accession>
<organism evidence="1 2">
    <name type="scientific">Ataeniobius toweri</name>
    <dbReference type="NCBI Taxonomy" id="208326"/>
    <lineage>
        <taxon>Eukaryota</taxon>
        <taxon>Metazoa</taxon>
        <taxon>Chordata</taxon>
        <taxon>Craniata</taxon>
        <taxon>Vertebrata</taxon>
        <taxon>Euteleostomi</taxon>
        <taxon>Actinopterygii</taxon>
        <taxon>Neopterygii</taxon>
        <taxon>Teleostei</taxon>
        <taxon>Neoteleostei</taxon>
        <taxon>Acanthomorphata</taxon>
        <taxon>Ovalentaria</taxon>
        <taxon>Atherinomorphae</taxon>
        <taxon>Cyprinodontiformes</taxon>
        <taxon>Goodeidae</taxon>
        <taxon>Ataeniobius</taxon>
    </lineage>
</organism>
<keyword evidence="2" id="KW-1185">Reference proteome</keyword>
<dbReference type="EMBL" id="JAHUTI010024814">
    <property type="protein sequence ID" value="MED6240557.1"/>
    <property type="molecule type" value="Genomic_DNA"/>
</dbReference>
<comment type="caution">
    <text evidence="1">The sequence shown here is derived from an EMBL/GenBank/DDBJ whole genome shotgun (WGS) entry which is preliminary data.</text>
</comment>
<protein>
    <recommendedName>
        <fullName evidence="3">Peptidase A2 domain-containing protein</fullName>
    </recommendedName>
</protein>
<evidence type="ECO:0008006" key="3">
    <source>
        <dbReference type="Google" id="ProtNLM"/>
    </source>
</evidence>
<proteinExistence type="predicted"/>
<reference evidence="1 2" key="1">
    <citation type="submission" date="2021-07" db="EMBL/GenBank/DDBJ databases">
        <authorList>
            <person name="Palmer J.M."/>
        </authorList>
    </citation>
    <scope>NUCLEOTIDE SEQUENCE [LARGE SCALE GENOMIC DNA]</scope>
    <source>
        <strain evidence="1 2">AT_MEX2019</strain>
        <tissue evidence="1">Muscle</tissue>
    </source>
</reference>
<sequence>MYPVPLHHLILILFVPNPNPCRSEGQALPLKNGNAGCCQNNVYTVGRPDTLLLSAPCYQKTGSVSRWGDLADHQLYPERNRFTIPATILFSQESLNLSALIDSGSKQNLIDQRLVDQAQIDTEPLPNPQHVSAIDD</sequence>
<evidence type="ECO:0000313" key="1">
    <source>
        <dbReference type="EMBL" id="MED6240557.1"/>
    </source>
</evidence>
<evidence type="ECO:0000313" key="2">
    <source>
        <dbReference type="Proteomes" id="UP001345963"/>
    </source>
</evidence>
<dbReference type="Proteomes" id="UP001345963">
    <property type="component" value="Unassembled WGS sequence"/>
</dbReference>